<dbReference type="OrthoDB" id="293704at2759"/>
<dbReference type="InterPro" id="IPR001789">
    <property type="entry name" value="Sig_transdc_resp-reg_receiver"/>
</dbReference>
<keyword evidence="3" id="KW-0472">Membrane</keyword>
<dbReference type="AlphaFoldDB" id="A0A8S1NSS0"/>
<comment type="caution">
    <text evidence="6">The sequence shown here is derived from an EMBL/GenBank/DDBJ whole genome shotgun (WGS) entry which is preliminary data.</text>
</comment>
<dbReference type="InterPro" id="IPR005467">
    <property type="entry name" value="His_kinase_dom"/>
</dbReference>
<gene>
    <name evidence="6" type="ORF">PSON_ATCC_30995.1.T0620208</name>
</gene>
<dbReference type="GO" id="GO:0000155">
    <property type="term" value="F:phosphorelay sensor kinase activity"/>
    <property type="evidence" value="ECO:0007669"/>
    <property type="project" value="InterPro"/>
</dbReference>
<feature type="transmembrane region" description="Helical" evidence="3">
    <location>
        <begin position="122"/>
        <end position="149"/>
    </location>
</feature>
<feature type="domain" description="Response regulatory" evidence="5">
    <location>
        <begin position="756"/>
        <end position="882"/>
    </location>
</feature>
<proteinExistence type="predicted"/>
<name>A0A8S1NSS0_9CILI</name>
<dbReference type="Proteomes" id="UP000692954">
    <property type="component" value="Unassembled WGS sequence"/>
</dbReference>
<evidence type="ECO:0000313" key="7">
    <source>
        <dbReference type="Proteomes" id="UP000692954"/>
    </source>
</evidence>
<reference evidence="6" key="1">
    <citation type="submission" date="2021-01" db="EMBL/GenBank/DDBJ databases">
        <authorList>
            <consortium name="Genoscope - CEA"/>
            <person name="William W."/>
        </authorList>
    </citation>
    <scope>NUCLEOTIDE SEQUENCE</scope>
</reference>
<feature type="transmembrane region" description="Helical" evidence="3">
    <location>
        <begin position="21"/>
        <end position="38"/>
    </location>
</feature>
<dbReference type="InterPro" id="IPR003594">
    <property type="entry name" value="HATPase_dom"/>
</dbReference>
<dbReference type="Pfam" id="PF00512">
    <property type="entry name" value="HisKA"/>
    <property type="match status" value="1"/>
</dbReference>
<dbReference type="Pfam" id="PF02518">
    <property type="entry name" value="HATPase_c"/>
    <property type="match status" value="1"/>
</dbReference>
<keyword evidence="1 2" id="KW-0597">Phosphoprotein</keyword>
<sequence length="882" mass="102142">MIKEKSKNRTQFHCYTKDYSITVFFLFQILINILIITYDAEGQLISVIICSINGFLALQQLFLPKEKAILYQQICILLSKVATLILIVVIGSDLQILIIALFERLDLISSSRKSILKQFDHILLRFITLIIMIFNYNIFLTITLSYTILIEINKLILDKSNENKQYQYNITSSYQNTIKASDQDWNYRLNLIPQCFMVISLTNLKVTYKNNFLFTYFKQCYEKEDQLDELILHKLQFSIIQDKIDKIKQLYQKPKINQRQTKKQNLWQYKSDSLSFQQSPQQKQEQSKEGDSLEFLATQQSSIFDILTNIKQSTMQDQKILGHHIEIYSDQSWQSVTVNYNYSFSSKKFQLSGHIIFSEQEGEVLLTLTDISKQNELNELTSNSEFKSKIIESFSHELRTPLNSALNFLVSCQYDQDIQEYIKDDYLQPAINSLKLQSYIISDIIDLSQISTNNFILSVREFSIKEILQEIILLFKTQFEMKRIEFKINLLECTTNKITSDYLRLIQILVNLIQNSLKFSLEGAVILQIQTTQNQGLKICVSDQGIGIENDHLNQLQSLLQNIEQYKDIQLNKTWQGFGLLISAILVSQIAPKENKFLQIHSSGQDQGSQVWFYVENQHKIERPRQNTLRQSSSRFQSSHEGELFNIELNCALFQATEFRNISHSKQFSQSVKRHESNKNDFNCTDSKSFESLQFKLGQLSPLSPSLITDKLIKFSKQVDYVNNCQNLKMIIEGCKTEDQDFLQLFQKKKKCSCQNLLSVDDEIFNQKSIQILLAKLGFNVILAFNGVEAIRIVEQAIPCSPKCQLFTLILMDYQMPIMDGCTTTSKLIDMMNKKQIPKIHIIGLTAFTNATEISNCIKAGMSDVLSKPLNLKELKEILTLV</sequence>
<dbReference type="CDD" id="cd17546">
    <property type="entry name" value="REC_hyHK_CKI1_RcsC-like"/>
    <property type="match status" value="1"/>
</dbReference>
<evidence type="ECO:0000256" key="3">
    <source>
        <dbReference type="SAM" id="Phobius"/>
    </source>
</evidence>
<keyword evidence="3" id="KW-1133">Transmembrane helix</keyword>
<dbReference type="PROSITE" id="PS50110">
    <property type="entry name" value="RESPONSE_REGULATORY"/>
    <property type="match status" value="1"/>
</dbReference>
<dbReference type="InterPro" id="IPR050956">
    <property type="entry name" value="2C_system_His_kinase"/>
</dbReference>
<dbReference type="PROSITE" id="PS50109">
    <property type="entry name" value="HIS_KIN"/>
    <property type="match status" value="1"/>
</dbReference>
<keyword evidence="3" id="KW-0812">Transmembrane</keyword>
<dbReference type="SMART" id="SM00448">
    <property type="entry name" value="REC"/>
    <property type="match status" value="1"/>
</dbReference>
<evidence type="ECO:0000313" key="6">
    <source>
        <dbReference type="EMBL" id="CAD8094449.1"/>
    </source>
</evidence>
<accession>A0A8S1NSS0</accession>
<dbReference type="CDD" id="cd00082">
    <property type="entry name" value="HisKA"/>
    <property type="match status" value="1"/>
</dbReference>
<evidence type="ECO:0000259" key="5">
    <source>
        <dbReference type="PROSITE" id="PS50110"/>
    </source>
</evidence>
<dbReference type="InterPro" id="IPR003661">
    <property type="entry name" value="HisK_dim/P_dom"/>
</dbReference>
<protein>
    <submittedName>
        <fullName evidence="6">Uncharacterized protein</fullName>
    </submittedName>
</protein>
<evidence type="ECO:0000256" key="2">
    <source>
        <dbReference type="PROSITE-ProRule" id="PRU00169"/>
    </source>
</evidence>
<dbReference type="PANTHER" id="PTHR43719">
    <property type="entry name" value="TWO-COMPONENT HISTIDINE KINASE"/>
    <property type="match status" value="1"/>
</dbReference>
<dbReference type="Pfam" id="PF00072">
    <property type="entry name" value="Response_reg"/>
    <property type="match status" value="1"/>
</dbReference>
<dbReference type="EMBL" id="CAJJDN010000062">
    <property type="protein sequence ID" value="CAD8094449.1"/>
    <property type="molecule type" value="Genomic_DNA"/>
</dbReference>
<dbReference type="SMART" id="SM00388">
    <property type="entry name" value="HisKA"/>
    <property type="match status" value="1"/>
</dbReference>
<keyword evidence="7" id="KW-1185">Reference proteome</keyword>
<organism evidence="6 7">
    <name type="scientific">Paramecium sonneborni</name>
    <dbReference type="NCBI Taxonomy" id="65129"/>
    <lineage>
        <taxon>Eukaryota</taxon>
        <taxon>Sar</taxon>
        <taxon>Alveolata</taxon>
        <taxon>Ciliophora</taxon>
        <taxon>Intramacronucleata</taxon>
        <taxon>Oligohymenophorea</taxon>
        <taxon>Peniculida</taxon>
        <taxon>Parameciidae</taxon>
        <taxon>Paramecium</taxon>
    </lineage>
</organism>
<evidence type="ECO:0000259" key="4">
    <source>
        <dbReference type="PROSITE" id="PS50109"/>
    </source>
</evidence>
<dbReference type="PANTHER" id="PTHR43719:SF28">
    <property type="entry name" value="PEROXIDE STRESS-ACTIVATED HISTIDINE KINASE MAK1-RELATED"/>
    <property type="match status" value="1"/>
</dbReference>
<feature type="modified residue" description="4-aspartylphosphate" evidence="2">
    <location>
        <position position="813"/>
    </location>
</feature>
<feature type="domain" description="Histidine kinase" evidence="4">
    <location>
        <begin position="393"/>
        <end position="619"/>
    </location>
</feature>
<evidence type="ECO:0000256" key="1">
    <source>
        <dbReference type="ARBA" id="ARBA00022553"/>
    </source>
</evidence>
<feature type="transmembrane region" description="Helical" evidence="3">
    <location>
        <begin position="75"/>
        <end position="102"/>
    </location>
</feature>